<feature type="region of interest" description="Disordered" evidence="1">
    <location>
        <begin position="43"/>
        <end position="185"/>
    </location>
</feature>
<proteinExistence type="predicted"/>
<organism evidence="3">
    <name type="scientific">Arcella intermedia</name>
    <dbReference type="NCBI Taxonomy" id="1963864"/>
    <lineage>
        <taxon>Eukaryota</taxon>
        <taxon>Amoebozoa</taxon>
        <taxon>Tubulinea</taxon>
        <taxon>Elardia</taxon>
        <taxon>Arcellinida</taxon>
        <taxon>Sphaerothecina</taxon>
        <taxon>Arcellidae</taxon>
        <taxon>Arcella</taxon>
    </lineage>
</organism>
<evidence type="ECO:0000259" key="2">
    <source>
        <dbReference type="Pfam" id="PF12234"/>
    </source>
</evidence>
<dbReference type="PANTHER" id="PTHR13950">
    <property type="entry name" value="RABCONNECTIN-RELATED"/>
    <property type="match status" value="1"/>
</dbReference>
<dbReference type="EMBL" id="GIBP01001036">
    <property type="protein sequence ID" value="NDV30005.1"/>
    <property type="molecule type" value="Transcribed_RNA"/>
</dbReference>
<dbReference type="GO" id="GO:0043291">
    <property type="term" value="C:RAVE complex"/>
    <property type="evidence" value="ECO:0007669"/>
    <property type="project" value="TreeGrafter"/>
</dbReference>
<dbReference type="GO" id="GO:0007035">
    <property type="term" value="P:vacuolar acidification"/>
    <property type="evidence" value="ECO:0007669"/>
    <property type="project" value="TreeGrafter"/>
</dbReference>
<dbReference type="InterPro" id="IPR052208">
    <property type="entry name" value="DmX-like/RAVE_component"/>
</dbReference>
<evidence type="ECO:0000313" key="3">
    <source>
        <dbReference type="EMBL" id="NDV30005.1"/>
    </source>
</evidence>
<name>A0A6B2KZG9_9EUKA</name>
<dbReference type="PANTHER" id="PTHR13950:SF9">
    <property type="entry name" value="RABCONNECTIN-3A"/>
    <property type="match status" value="1"/>
</dbReference>
<reference evidence="3" key="1">
    <citation type="journal article" date="2020" name="J. Eukaryot. Microbiol.">
        <title>De novo Sequencing, Assembly and Annotation of the Transcriptome for the Free-Living Testate Amoeba Arcella intermedia.</title>
        <authorList>
            <person name="Ribeiro G.M."/>
            <person name="Porfirio-Sousa A.L."/>
            <person name="Maurer-Alcala X.X."/>
            <person name="Katz L.A."/>
            <person name="Lahr D.J.G."/>
        </authorList>
    </citation>
    <scope>NUCLEOTIDE SEQUENCE</scope>
</reference>
<feature type="compositionally biased region" description="Basic residues" evidence="1">
    <location>
        <begin position="145"/>
        <end position="159"/>
    </location>
</feature>
<dbReference type="InterPro" id="IPR022033">
    <property type="entry name" value="Rav1p_C"/>
</dbReference>
<sequence length="677" mass="77144">MSNFVDAEKKNKKKSQKNNAEKKKPFISTLPLRSVFKNVIEAIEKSETEKPPEVEEQPSEKKPKAEEKSDDSSEDSSKKIKKKKKKEDSDNYDAGFNDTFAFSKPQVVDDSDKYDFLGSAANDKEDSDISISMSDLDTDSDEEKKKKKKKKDKGKKKKKSLLDSSDEDEPSSAPPVEEIKLASSEKPLEDKYRNSTSLFENDNIISPDECNQLQEILTTYRLPDVSSNEQLYLVAILETLTKVLQEGKGLVDKCGVKFVLMTKIFNFFCKSAPPHLRPKRLGWLEMAWGLHADAHPTLVQQILPPDALWPVVSALGLPLWVRDHETIVSVADTLAKNHYTLNKNPNDCAIFYIALGRLAPLSKLFRVVKEDNIANFLDNDFTQKKFKDAALKNAYRLMGQHKFEMAAAFFVLGDSLSNALNVCIEKLDDFILGLFIARLVEKGQDGKFFKSALNDWVLPRALLREERELASIAYWLLKEYSKAVEVLVPKDFKTTEIGEQWICKNLDKKPVLSTKDKEEAEIFKPGSLHLFEFLCKSRMIQNRNLKFTHLENELYRRSFYAYDRNGCSVLAYEKKLLQDLSERSKTKQINEPKKFSIASYLQSKIHGSDSSEETTEVVEKPESALVSEIEKEMLFKSVISFLCKHIMEMQERALLLGARAVVAGTIHKDYNQDTSES</sequence>
<accession>A0A6B2KZG9</accession>
<feature type="domain" description="RAVE complex protein Rav1 C-terminal" evidence="2">
    <location>
        <begin position="188"/>
        <end position="571"/>
    </location>
</feature>
<protein>
    <recommendedName>
        <fullName evidence="2">RAVE complex protein Rav1 C-terminal domain-containing protein</fullName>
    </recommendedName>
</protein>
<dbReference type="Pfam" id="PF12234">
    <property type="entry name" value="Rav1p_C"/>
    <property type="match status" value="1"/>
</dbReference>
<dbReference type="AlphaFoldDB" id="A0A6B2KZG9"/>
<feature type="compositionally biased region" description="Basic and acidic residues" evidence="1">
    <location>
        <begin position="43"/>
        <end position="78"/>
    </location>
</feature>
<evidence type="ECO:0000256" key="1">
    <source>
        <dbReference type="SAM" id="MobiDB-lite"/>
    </source>
</evidence>
<feature type="region of interest" description="Disordered" evidence="1">
    <location>
        <begin position="1"/>
        <end position="27"/>
    </location>
</feature>